<organism evidence="2">
    <name type="scientific">uncultured Craurococcus sp</name>
    <dbReference type="NCBI Taxonomy" id="1135998"/>
    <lineage>
        <taxon>Bacteria</taxon>
        <taxon>Pseudomonadati</taxon>
        <taxon>Pseudomonadota</taxon>
        <taxon>Alphaproteobacteria</taxon>
        <taxon>Acetobacterales</taxon>
        <taxon>Acetobacteraceae</taxon>
        <taxon>Craurococcus</taxon>
        <taxon>environmental samples</taxon>
    </lineage>
</organism>
<dbReference type="EC" id="1.1.1.169" evidence="2"/>
<reference evidence="2" key="1">
    <citation type="submission" date="2020-02" db="EMBL/GenBank/DDBJ databases">
        <authorList>
            <person name="Meier V. D."/>
        </authorList>
    </citation>
    <scope>NUCLEOTIDE SEQUENCE</scope>
    <source>
        <strain evidence="2">AVDCRST_MAG27</strain>
    </source>
</reference>
<feature type="compositionally biased region" description="Basic residues" evidence="1">
    <location>
        <begin position="174"/>
        <end position="198"/>
    </location>
</feature>
<feature type="compositionally biased region" description="Gly residues" evidence="1">
    <location>
        <begin position="277"/>
        <end position="288"/>
    </location>
</feature>
<keyword evidence="2" id="KW-0560">Oxidoreductase</keyword>
<sequence>EDLHLRARRHRRTSRRAAGEGRGRGLGRRPRRPARGNPGARPDRPPARRRDRMPPEGRRGPGRARPAGRGGRLHQGSGAARRRPRHRPAARAGDAGRLRHQRHTVVVLRPSWRTGGGPARPRGRSRRRGLECHRPGAGHRWRGLLRLLGSRARRHRGHQQVQQADPRRAGRLPQRPRHGARRRLQAGRPALQRRRGHPHGCLGQAAEQPVQRPLLHPHPPQHAGNLPRRHHPRRGRRGGEGGPRHRRRHGPPGRRRGRGPDHPLGRHPAQALHPAGPRGGPADGGGCALPGAAPPGAGARRAGADAGADRRHGGPGRRSRRPLPPGGL</sequence>
<protein>
    <submittedName>
        <fullName evidence="2">2-dehydropantoate 2-reductase</fullName>
        <ecNumber evidence="2">1.1.1.169</ecNumber>
    </submittedName>
</protein>
<dbReference type="GO" id="GO:0008677">
    <property type="term" value="F:2-dehydropantoate 2-reductase activity"/>
    <property type="evidence" value="ECO:0007669"/>
    <property type="project" value="UniProtKB-EC"/>
</dbReference>
<accession>A0A6J4JDN0</accession>
<name>A0A6J4JDN0_9PROT</name>
<dbReference type="EMBL" id="CADCTD010000150">
    <property type="protein sequence ID" value="CAA9273852.1"/>
    <property type="molecule type" value="Genomic_DNA"/>
</dbReference>
<feature type="compositionally biased region" description="Basic residues" evidence="1">
    <location>
        <begin position="1"/>
        <end position="15"/>
    </location>
</feature>
<feature type="compositionally biased region" description="Basic residues" evidence="1">
    <location>
        <begin position="244"/>
        <end position="257"/>
    </location>
</feature>
<evidence type="ECO:0000256" key="1">
    <source>
        <dbReference type="SAM" id="MobiDB-lite"/>
    </source>
</evidence>
<feature type="non-terminal residue" evidence="2">
    <location>
        <position position="328"/>
    </location>
</feature>
<feature type="region of interest" description="Disordered" evidence="1">
    <location>
        <begin position="152"/>
        <end position="328"/>
    </location>
</feature>
<feature type="compositionally biased region" description="Basic and acidic residues" evidence="1">
    <location>
        <begin position="41"/>
        <end position="59"/>
    </location>
</feature>
<feature type="non-terminal residue" evidence="2">
    <location>
        <position position="1"/>
    </location>
</feature>
<feature type="compositionally biased region" description="Basic residues" evidence="1">
    <location>
        <begin position="25"/>
        <end position="34"/>
    </location>
</feature>
<dbReference type="AlphaFoldDB" id="A0A6J4JDN0"/>
<evidence type="ECO:0000313" key="2">
    <source>
        <dbReference type="EMBL" id="CAA9273852.1"/>
    </source>
</evidence>
<feature type="compositionally biased region" description="Basic residues" evidence="1">
    <location>
        <begin position="227"/>
        <end position="236"/>
    </location>
</feature>
<gene>
    <name evidence="2" type="ORF">AVDCRST_MAG27-3682</name>
</gene>
<feature type="compositionally biased region" description="Basic residues" evidence="1">
    <location>
        <begin position="80"/>
        <end position="89"/>
    </location>
</feature>
<proteinExistence type="predicted"/>
<feature type="region of interest" description="Disordered" evidence="1">
    <location>
        <begin position="1"/>
        <end position="137"/>
    </location>
</feature>
<feature type="compositionally biased region" description="Low complexity" evidence="1">
    <location>
        <begin position="289"/>
        <end position="306"/>
    </location>
</feature>